<name>D8TAE3_SELML</name>
<dbReference type="PANTHER" id="PTHR13017">
    <property type="entry name" value="5-FORMYLTETRAHYDROFOLATE CYCLO-LIGASE-RELATED"/>
    <property type="match status" value="1"/>
</dbReference>
<gene>
    <name evidence="1" type="ORF">SELMODRAFT_430751</name>
</gene>
<reference evidence="1 2" key="1">
    <citation type="journal article" date="2011" name="Science">
        <title>The Selaginella genome identifies genetic changes associated with the evolution of vascular plants.</title>
        <authorList>
            <person name="Banks J.A."/>
            <person name="Nishiyama T."/>
            <person name="Hasebe M."/>
            <person name="Bowman J.L."/>
            <person name="Gribskov M."/>
            <person name="dePamphilis C."/>
            <person name="Albert V.A."/>
            <person name="Aono N."/>
            <person name="Aoyama T."/>
            <person name="Ambrose B.A."/>
            <person name="Ashton N.W."/>
            <person name="Axtell M.J."/>
            <person name="Barker E."/>
            <person name="Barker M.S."/>
            <person name="Bennetzen J.L."/>
            <person name="Bonawitz N.D."/>
            <person name="Chapple C."/>
            <person name="Cheng C."/>
            <person name="Correa L.G."/>
            <person name="Dacre M."/>
            <person name="DeBarry J."/>
            <person name="Dreyer I."/>
            <person name="Elias M."/>
            <person name="Engstrom E.M."/>
            <person name="Estelle M."/>
            <person name="Feng L."/>
            <person name="Finet C."/>
            <person name="Floyd S.K."/>
            <person name="Frommer W.B."/>
            <person name="Fujita T."/>
            <person name="Gramzow L."/>
            <person name="Gutensohn M."/>
            <person name="Harholt J."/>
            <person name="Hattori M."/>
            <person name="Heyl A."/>
            <person name="Hirai T."/>
            <person name="Hiwatashi Y."/>
            <person name="Ishikawa M."/>
            <person name="Iwata M."/>
            <person name="Karol K.G."/>
            <person name="Koehler B."/>
            <person name="Kolukisaoglu U."/>
            <person name="Kubo M."/>
            <person name="Kurata T."/>
            <person name="Lalonde S."/>
            <person name="Li K."/>
            <person name="Li Y."/>
            <person name="Litt A."/>
            <person name="Lyons E."/>
            <person name="Manning G."/>
            <person name="Maruyama T."/>
            <person name="Michael T.P."/>
            <person name="Mikami K."/>
            <person name="Miyazaki S."/>
            <person name="Morinaga S."/>
            <person name="Murata T."/>
            <person name="Mueller-Roeber B."/>
            <person name="Nelson D.R."/>
            <person name="Obara M."/>
            <person name="Oguri Y."/>
            <person name="Olmstead R.G."/>
            <person name="Onodera N."/>
            <person name="Petersen B.L."/>
            <person name="Pils B."/>
            <person name="Prigge M."/>
            <person name="Rensing S.A."/>
            <person name="Riano-Pachon D.M."/>
            <person name="Roberts A.W."/>
            <person name="Sato Y."/>
            <person name="Scheller H.V."/>
            <person name="Schulz B."/>
            <person name="Schulz C."/>
            <person name="Shakirov E.V."/>
            <person name="Shibagaki N."/>
            <person name="Shinohara N."/>
            <person name="Shippen D.E."/>
            <person name="Soerensen I."/>
            <person name="Sotooka R."/>
            <person name="Sugimoto N."/>
            <person name="Sugita M."/>
            <person name="Sumikawa N."/>
            <person name="Tanurdzic M."/>
            <person name="Theissen G."/>
            <person name="Ulvskov P."/>
            <person name="Wakazuki S."/>
            <person name="Weng J.K."/>
            <person name="Willats W.W."/>
            <person name="Wipf D."/>
            <person name="Wolf P.G."/>
            <person name="Yang L."/>
            <person name="Zimmer A.D."/>
            <person name="Zhu Q."/>
            <person name="Mitros T."/>
            <person name="Hellsten U."/>
            <person name="Loque D."/>
            <person name="Otillar R."/>
            <person name="Salamov A."/>
            <person name="Schmutz J."/>
            <person name="Shapiro H."/>
            <person name="Lindquist E."/>
            <person name="Lucas S."/>
            <person name="Rokhsar D."/>
            <person name="Grigoriev I.V."/>
        </authorList>
    </citation>
    <scope>NUCLEOTIDE SEQUENCE [LARGE SCALE GENOMIC DNA]</scope>
</reference>
<dbReference type="SUPFAM" id="SSF100950">
    <property type="entry name" value="NagB/RpiA/CoA transferase-like"/>
    <property type="match status" value="1"/>
</dbReference>
<dbReference type="eggNOG" id="KOG4410">
    <property type="taxonomic scope" value="Eukaryota"/>
</dbReference>
<dbReference type="GO" id="GO:0005737">
    <property type="term" value="C:cytoplasm"/>
    <property type="evidence" value="ECO:0000318"/>
    <property type="project" value="GO_Central"/>
</dbReference>
<dbReference type="STRING" id="88036.D8TAE3"/>
<dbReference type="HOGENOM" id="CLU_543379_0_0_1"/>
<dbReference type="KEGG" id="smo:SELMODRAFT_430751"/>
<protein>
    <recommendedName>
        <fullName evidence="3">5-formyltetrahydrofolate cyclo-ligase</fullName>
    </recommendedName>
</protein>
<dbReference type="AlphaFoldDB" id="D8TAE3"/>
<proteinExistence type="predicted"/>
<dbReference type="Pfam" id="PF01812">
    <property type="entry name" value="5-FTHF_cyc-lig"/>
    <property type="match status" value="1"/>
</dbReference>
<sequence>MRVRISSPRGETRRALPALLTISRNFSGRRPRSERPSAEDAWKWTIRKKVWDLVAGQRVVKSPKNRTPNFEGAAIAAHKLGELSAFRDAKVVNVGPEVAQAPVRLMTLRERKKLIVPCLRRLVKEFLAEVDPNDMTQEELDALTDEELGLPTKPLQLSPKAAFEVDLVVLGSVAVDPKTGARIGDGQGLEDLNYALLRYMEAIDSSTPVVTTVHEKQLVDDIPVEKMMCYDVPADIICTPERTIFTSRSFLKPDGIFWESLQPEKLSRIHALQMLKKSLQKEMRLPMAPSLSLAKLKRSSIIDEPCIFLSELCPSVTERQLQRHLEDLGVRARKVLVFKASRKIVARAMVDEEKIDAYVKAINASTRQLDGWGETYRNLQPVKLSRIHALERHPEAAPAALGGSGKVFVFKASRKIVARAMEDFTGKTCDLSRVPALERHRDAELQQHLEDPGARARKVLVLKRSRGIVARAMVDVKAINASTRQLHGWSIRASSAIQPLGD</sequence>
<dbReference type="InterPro" id="IPR037171">
    <property type="entry name" value="NagB/RpiA_transferase-like"/>
</dbReference>
<evidence type="ECO:0000313" key="2">
    <source>
        <dbReference type="Proteomes" id="UP000001514"/>
    </source>
</evidence>
<dbReference type="Gramene" id="EFJ06355">
    <property type="protein sequence ID" value="EFJ06355"/>
    <property type="gene ID" value="SELMODRAFT_430751"/>
</dbReference>
<dbReference type="PANTHER" id="PTHR13017:SF0">
    <property type="entry name" value="METHENYLTETRAHYDROFOLATE SYNTHASE DOMAIN-CONTAINING PROTEIN"/>
    <property type="match status" value="1"/>
</dbReference>
<dbReference type="InterPro" id="IPR002698">
    <property type="entry name" value="FTHF_cligase"/>
</dbReference>
<dbReference type="EMBL" id="GL377702">
    <property type="protein sequence ID" value="EFJ06355.1"/>
    <property type="molecule type" value="Genomic_DNA"/>
</dbReference>
<evidence type="ECO:0000313" key="1">
    <source>
        <dbReference type="EMBL" id="EFJ06355.1"/>
    </source>
</evidence>
<evidence type="ECO:0008006" key="3">
    <source>
        <dbReference type="Google" id="ProtNLM"/>
    </source>
</evidence>
<organism evidence="2">
    <name type="scientific">Selaginella moellendorffii</name>
    <name type="common">Spikemoss</name>
    <dbReference type="NCBI Taxonomy" id="88036"/>
    <lineage>
        <taxon>Eukaryota</taxon>
        <taxon>Viridiplantae</taxon>
        <taxon>Streptophyta</taxon>
        <taxon>Embryophyta</taxon>
        <taxon>Tracheophyta</taxon>
        <taxon>Lycopodiopsida</taxon>
        <taxon>Selaginellales</taxon>
        <taxon>Selaginellaceae</taxon>
        <taxon>Selaginella</taxon>
    </lineage>
</organism>
<dbReference type="InParanoid" id="D8TAE3"/>
<accession>D8TAE3</accession>
<keyword evidence="2" id="KW-1185">Reference proteome</keyword>
<dbReference type="Proteomes" id="UP000001514">
    <property type="component" value="Unassembled WGS sequence"/>
</dbReference>
<dbReference type="InterPro" id="IPR024185">
    <property type="entry name" value="FTHF_cligase-like_sf"/>
</dbReference>
<dbReference type="Gene3D" id="3.40.50.10420">
    <property type="entry name" value="NagB/RpiA/CoA transferase-like"/>
    <property type="match status" value="1"/>
</dbReference>